<dbReference type="Gene3D" id="1.10.1040.10">
    <property type="entry name" value="N-(1-d-carboxylethyl)-l-norvaline Dehydrogenase, domain 2"/>
    <property type="match status" value="1"/>
</dbReference>
<comment type="catalytic activity">
    <reaction evidence="3">
        <text>D-mannitol 1-phosphate + NAD(+) = beta-D-fructose 6-phosphate + NADH + H(+)</text>
        <dbReference type="Rhea" id="RHEA:19661"/>
        <dbReference type="ChEBI" id="CHEBI:15378"/>
        <dbReference type="ChEBI" id="CHEBI:57540"/>
        <dbReference type="ChEBI" id="CHEBI:57634"/>
        <dbReference type="ChEBI" id="CHEBI:57945"/>
        <dbReference type="ChEBI" id="CHEBI:61381"/>
        <dbReference type="EC" id="1.1.1.17"/>
    </reaction>
</comment>
<dbReference type="SUPFAM" id="SSF48179">
    <property type="entry name" value="6-phosphogluconate dehydrogenase C-terminal domain-like"/>
    <property type="match status" value="1"/>
</dbReference>
<comment type="caution">
    <text evidence="6">The sequence shown here is derived from an EMBL/GenBank/DDBJ whole genome shotgun (WGS) entry which is preliminary data.</text>
</comment>
<dbReference type="Gene3D" id="3.40.50.720">
    <property type="entry name" value="NAD(P)-binding Rossmann-like Domain"/>
    <property type="match status" value="1"/>
</dbReference>
<accession>R2QU20</accession>
<dbReference type="EMBL" id="ASWF01000001">
    <property type="protein sequence ID" value="EOT82159.1"/>
    <property type="molecule type" value="Genomic_DNA"/>
</dbReference>
<protein>
    <submittedName>
        <fullName evidence="6">Uncharacterized protein</fullName>
    </submittedName>
</protein>
<evidence type="ECO:0000313" key="9">
    <source>
        <dbReference type="Proteomes" id="UP000014158"/>
    </source>
</evidence>
<dbReference type="GO" id="GO:0019592">
    <property type="term" value="P:mannitol catabolic process"/>
    <property type="evidence" value="ECO:0007669"/>
    <property type="project" value="TreeGrafter"/>
</dbReference>
<gene>
    <name evidence="7" type="ORF">I590_00584</name>
    <name evidence="6" type="ORF">UAK_03844</name>
</gene>
<feature type="domain" description="Mannitol dehydrogenase C-terminal" evidence="5">
    <location>
        <begin position="206"/>
        <end position="344"/>
    </location>
</feature>
<dbReference type="PANTHER" id="PTHR30524">
    <property type="entry name" value="MANNITOL-1-PHOSPHATE 5-DEHYDROGENASE"/>
    <property type="match status" value="1"/>
</dbReference>
<dbReference type="InterPro" id="IPR013118">
    <property type="entry name" value="Mannitol_DH_C"/>
</dbReference>
<keyword evidence="2" id="KW-0520">NAD</keyword>
<dbReference type="EMBL" id="AJAL01000020">
    <property type="protein sequence ID" value="EOH74980.1"/>
    <property type="molecule type" value="Genomic_DNA"/>
</dbReference>
<evidence type="ECO:0000313" key="8">
    <source>
        <dbReference type="Proteomes" id="UP000013877"/>
    </source>
</evidence>
<dbReference type="InterPro" id="IPR013131">
    <property type="entry name" value="Mannitol_DH_N"/>
</dbReference>
<reference evidence="7 9" key="2">
    <citation type="submission" date="2013-03" db="EMBL/GenBank/DDBJ databases">
        <title>The Genome Sequence of Enterococcus raffinosus ATCC_49464 (PacBio/Illumina hybrid assembly).</title>
        <authorList>
            <consortium name="The Broad Institute Genomics Platform"/>
            <consortium name="The Broad Institute Genome Sequencing Center for Infectious Disease"/>
            <person name="Earl A."/>
            <person name="Russ C."/>
            <person name="Gilmore M."/>
            <person name="Surin D."/>
            <person name="Walker B."/>
            <person name="Young S."/>
            <person name="Zeng Q."/>
            <person name="Gargeya S."/>
            <person name="Fitzgerald M."/>
            <person name="Haas B."/>
            <person name="Abouelleil A."/>
            <person name="Allen A.W."/>
            <person name="Alvarado L."/>
            <person name="Arachchi H.M."/>
            <person name="Berlin A.M."/>
            <person name="Chapman S.B."/>
            <person name="Gainer-Dewar J."/>
            <person name="Goldberg J."/>
            <person name="Griggs A."/>
            <person name="Gujja S."/>
            <person name="Hansen M."/>
            <person name="Howarth C."/>
            <person name="Imamovic A."/>
            <person name="Ireland A."/>
            <person name="Larimer J."/>
            <person name="McCowan C."/>
            <person name="Murphy C."/>
            <person name="Pearson M."/>
            <person name="Poon T.W."/>
            <person name="Priest M."/>
            <person name="Roberts A."/>
            <person name="Saif S."/>
            <person name="Shea T."/>
            <person name="Sisk P."/>
            <person name="Sykes S."/>
            <person name="Wortman J."/>
            <person name="Nusbaum C."/>
            <person name="Birren B."/>
        </authorList>
    </citation>
    <scope>NUCLEOTIDE SEQUENCE [LARGE SCALE GENOMIC DNA]</scope>
    <source>
        <strain evidence="7 9">ATCC 49464</strain>
    </source>
</reference>
<dbReference type="PATRIC" id="fig|1158602.3.peg.3844"/>
<evidence type="ECO:0000256" key="1">
    <source>
        <dbReference type="ARBA" id="ARBA00023002"/>
    </source>
</evidence>
<dbReference type="GO" id="GO:0005829">
    <property type="term" value="C:cytosol"/>
    <property type="evidence" value="ECO:0007669"/>
    <property type="project" value="TreeGrafter"/>
</dbReference>
<evidence type="ECO:0000259" key="5">
    <source>
        <dbReference type="Pfam" id="PF08125"/>
    </source>
</evidence>
<evidence type="ECO:0000256" key="2">
    <source>
        <dbReference type="ARBA" id="ARBA00023027"/>
    </source>
</evidence>
<evidence type="ECO:0000313" key="7">
    <source>
        <dbReference type="EMBL" id="EOT82159.1"/>
    </source>
</evidence>
<dbReference type="Pfam" id="PF01232">
    <property type="entry name" value="Mannitol_dh"/>
    <property type="match status" value="1"/>
</dbReference>
<dbReference type="PANTHER" id="PTHR30524:SF0">
    <property type="entry name" value="ALTRONATE OXIDOREDUCTASE-RELATED"/>
    <property type="match status" value="1"/>
</dbReference>
<dbReference type="InterPro" id="IPR008927">
    <property type="entry name" value="6-PGluconate_DH-like_C_sf"/>
</dbReference>
<dbReference type="OrthoDB" id="271711at2"/>
<organism evidence="6 8">
    <name type="scientific">Enterococcus raffinosus ATCC 49464</name>
    <dbReference type="NCBI Taxonomy" id="1158602"/>
    <lineage>
        <taxon>Bacteria</taxon>
        <taxon>Bacillati</taxon>
        <taxon>Bacillota</taxon>
        <taxon>Bacilli</taxon>
        <taxon>Lactobacillales</taxon>
        <taxon>Enterococcaceae</taxon>
        <taxon>Enterococcus</taxon>
    </lineage>
</organism>
<dbReference type="AlphaFoldDB" id="R2QU20"/>
<reference evidence="6 8" key="1">
    <citation type="submission" date="2013-02" db="EMBL/GenBank/DDBJ databases">
        <title>The Genome Sequence of Enterococcus raffinosus ATCC_49464.</title>
        <authorList>
            <consortium name="The Broad Institute Genome Sequencing Platform"/>
            <consortium name="The Broad Institute Genome Sequencing Center for Infectious Disease"/>
            <person name="Earl A.M."/>
            <person name="Gilmore M.S."/>
            <person name="Lebreton F."/>
            <person name="Walker B."/>
            <person name="Young S.K."/>
            <person name="Zeng Q."/>
            <person name="Gargeya S."/>
            <person name="Fitzgerald M."/>
            <person name="Haas B."/>
            <person name="Abouelleil A."/>
            <person name="Alvarado L."/>
            <person name="Arachchi H.M."/>
            <person name="Berlin A.M."/>
            <person name="Chapman S.B."/>
            <person name="Dewar J."/>
            <person name="Goldberg J."/>
            <person name="Griggs A."/>
            <person name="Gujja S."/>
            <person name="Hansen M."/>
            <person name="Howarth C."/>
            <person name="Imamovic A."/>
            <person name="Larimer J."/>
            <person name="McCowan C."/>
            <person name="Murphy C."/>
            <person name="Neiman D."/>
            <person name="Pearson M."/>
            <person name="Priest M."/>
            <person name="Roberts A."/>
            <person name="Saif S."/>
            <person name="Shea T."/>
            <person name="Sisk P."/>
            <person name="Sykes S."/>
            <person name="Wortman J."/>
            <person name="Nusbaum C."/>
            <person name="Birren B."/>
        </authorList>
    </citation>
    <scope>NUCLEOTIDE SEQUENCE [LARGE SCALE GENOMIC DNA]</scope>
    <source>
        <strain evidence="6 8">ATCC 49464</strain>
    </source>
</reference>
<dbReference type="InterPro" id="IPR013328">
    <property type="entry name" value="6PGD_dom2"/>
</dbReference>
<dbReference type="Proteomes" id="UP000014158">
    <property type="component" value="Unassembled WGS sequence"/>
</dbReference>
<evidence type="ECO:0000259" key="4">
    <source>
        <dbReference type="Pfam" id="PF01232"/>
    </source>
</evidence>
<proteinExistence type="predicted"/>
<dbReference type="HOGENOM" id="CLU_036089_2_1_9"/>
<dbReference type="GO" id="GO:0008926">
    <property type="term" value="F:mannitol-1-phosphate 5-dehydrogenase activity"/>
    <property type="evidence" value="ECO:0007669"/>
    <property type="project" value="UniProtKB-EC"/>
</dbReference>
<sequence length="382" mass="43242">MKKSLVIVGAGKEGKGTLGDMFTEAGNYQITFLDKNPDVITSLMNNNKYTVEAYYSDRNEKREVSNYQSYLLDQDHACEDVLVEADLVMLALYPEDIPEAVKFLRKALKMRISKNPEKLLSIVSCTNKNHIMPEIYQYFVEGLTELEKNWFDKNVALRDMIVRRSSNAKTTADLFLTTKVLETLLIQKPLNVDISDVKWIQLVDDLEDLKDIKLFTRNGPHATSAYAGYYKGYSTIGEAKNDPEIAQLMDTVLEETKKAVMAEYNNPEEKLDIFLGHLDLPSEEEPELISRVGFDPLRKLYKGDRLTGVAQICEKHSLSYDGVARAIAFGVLYDDPEDESATKMKRLLEKQGDEEGISQILGLPATSPITKKVVNLYQSLKK</sequence>
<dbReference type="RefSeq" id="WP_010747007.1">
    <property type="nucleotide sequence ID" value="NZ_ASWF01000001.1"/>
</dbReference>
<name>R2QU20_9ENTE</name>
<keyword evidence="1" id="KW-0560">Oxidoreductase</keyword>
<dbReference type="Pfam" id="PF08125">
    <property type="entry name" value="Mannitol_dh_C"/>
    <property type="match status" value="1"/>
</dbReference>
<evidence type="ECO:0000313" key="6">
    <source>
        <dbReference type="EMBL" id="EOH74980.1"/>
    </source>
</evidence>
<dbReference type="Proteomes" id="UP000013877">
    <property type="component" value="Unassembled WGS sequence"/>
</dbReference>
<dbReference type="eggNOG" id="COG0246">
    <property type="taxonomic scope" value="Bacteria"/>
</dbReference>
<evidence type="ECO:0000256" key="3">
    <source>
        <dbReference type="ARBA" id="ARBA00048615"/>
    </source>
</evidence>
<keyword evidence="9" id="KW-1185">Reference proteome</keyword>
<feature type="domain" description="Mannitol dehydrogenase N-terminal" evidence="4">
    <location>
        <begin position="6"/>
        <end position="165"/>
    </location>
</feature>